<sequence length="194" mass="22341">MERKPVDRRRQVIEAAARSFQTFGYKATTMDQIAKLAGVGKGTIYTFFTNKEELFEEIMSGLIAELKEMADKTLRPELPFTDKLMEVLHRLYDYREKHALAVKLAQEVRDIGTPMAREGLDKLELAVVGYIARHVKEAADKGEIKRCDPELTAYVMLKTYLALTAESHHLHKPLNQEEVQAYFRTYWMEGLASR</sequence>
<dbReference type="PROSITE" id="PS50977">
    <property type="entry name" value="HTH_TETR_2"/>
    <property type="match status" value="1"/>
</dbReference>
<dbReference type="SUPFAM" id="SSF48498">
    <property type="entry name" value="Tetracyclin repressor-like, C-terminal domain"/>
    <property type="match status" value="1"/>
</dbReference>
<keyword evidence="1" id="KW-0805">Transcription regulation</keyword>
<dbReference type="InterPro" id="IPR036271">
    <property type="entry name" value="Tet_transcr_reg_TetR-rel_C_sf"/>
</dbReference>
<dbReference type="EMBL" id="SUPK01000003">
    <property type="protein sequence ID" value="TJY42945.1"/>
    <property type="molecule type" value="Genomic_DNA"/>
</dbReference>
<accession>A0A4U0FDN5</accession>
<evidence type="ECO:0000256" key="3">
    <source>
        <dbReference type="ARBA" id="ARBA00023163"/>
    </source>
</evidence>
<dbReference type="RefSeq" id="WP_136777364.1">
    <property type="nucleotide sequence ID" value="NZ_SUPK01000003.1"/>
</dbReference>
<keyword evidence="7" id="KW-1185">Reference proteome</keyword>
<feature type="DNA-binding region" description="H-T-H motif" evidence="4">
    <location>
        <begin position="29"/>
        <end position="48"/>
    </location>
</feature>
<dbReference type="PROSITE" id="PS01081">
    <property type="entry name" value="HTH_TETR_1"/>
    <property type="match status" value="1"/>
</dbReference>
<dbReference type="InterPro" id="IPR023772">
    <property type="entry name" value="DNA-bd_HTH_TetR-type_CS"/>
</dbReference>
<dbReference type="FunFam" id="1.10.10.60:FF:000141">
    <property type="entry name" value="TetR family transcriptional regulator"/>
    <property type="match status" value="1"/>
</dbReference>
<dbReference type="OrthoDB" id="9812484at2"/>
<keyword evidence="2 4" id="KW-0238">DNA-binding</keyword>
<name>A0A4U0FDN5_9BACL</name>
<dbReference type="InterPro" id="IPR001647">
    <property type="entry name" value="HTH_TetR"/>
</dbReference>
<dbReference type="AlphaFoldDB" id="A0A4U0FDN5"/>
<keyword evidence="3" id="KW-0804">Transcription</keyword>
<dbReference type="PANTHER" id="PTHR30055">
    <property type="entry name" value="HTH-TYPE TRANSCRIPTIONAL REGULATOR RUTR"/>
    <property type="match status" value="1"/>
</dbReference>
<dbReference type="GO" id="GO:0003677">
    <property type="term" value="F:DNA binding"/>
    <property type="evidence" value="ECO:0007669"/>
    <property type="project" value="UniProtKB-UniRule"/>
</dbReference>
<dbReference type="GO" id="GO:0045892">
    <property type="term" value="P:negative regulation of DNA-templated transcription"/>
    <property type="evidence" value="ECO:0007669"/>
    <property type="project" value="UniProtKB-ARBA"/>
</dbReference>
<proteinExistence type="predicted"/>
<dbReference type="PRINTS" id="PR00455">
    <property type="entry name" value="HTHTETR"/>
</dbReference>
<evidence type="ECO:0000256" key="1">
    <source>
        <dbReference type="ARBA" id="ARBA00023015"/>
    </source>
</evidence>
<dbReference type="Gene3D" id="1.10.357.10">
    <property type="entry name" value="Tetracycline Repressor, domain 2"/>
    <property type="match status" value="1"/>
</dbReference>
<comment type="caution">
    <text evidence="6">The sequence shown here is derived from an EMBL/GenBank/DDBJ whole genome shotgun (WGS) entry which is preliminary data.</text>
</comment>
<evidence type="ECO:0000256" key="4">
    <source>
        <dbReference type="PROSITE-ProRule" id="PRU00335"/>
    </source>
</evidence>
<dbReference type="SUPFAM" id="SSF46689">
    <property type="entry name" value="Homeodomain-like"/>
    <property type="match status" value="1"/>
</dbReference>
<dbReference type="PANTHER" id="PTHR30055:SF232">
    <property type="entry name" value="TRANSCRIPTIONAL REGULATOR, TETR FAMILY"/>
    <property type="match status" value="1"/>
</dbReference>
<protein>
    <submittedName>
        <fullName evidence="6">TetR/AcrR family transcriptional regulator</fullName>
    </submittedName>
</protein>
<evidence type="ECO:0000313" key="7">
    <source>
        <dbReference type="Proteomes" id="UP000309673"/>
    </source>
</evidence>
<organism evidence="6 7">
    <name type="scientific">Cohnella pontilimi</name>
    <dbReference type="NCBI Taxonomy" id="2564100"/>
    <lineage>
        <taxon>Bacteria</taxon>
        <taxon>Bacillati</taxon>
        <taxon>Bacillota</taxon>
        <taxon>Bacilli</taxon>
        <taxon>Bacillales</taxon>
        <taxon>Paenibacillaceae</taxon>
        <taxon>Cohnella</taxon>
    </lineage>
</organism>
<dbReference type="InterPro" id="IPR050109">
    <property type="entry name" value="HTH-type_TetR-like_transc_reg"/>
</dbReference>
<feature type="domain" description="HTH tetR-type" evidence="5">
    <location>
        <begin position="6"/>
        <end position="66"/>
    </location>
</feature>
<reference evidence="6 7" key="1">
    <citation type="submission" date="2019-04" db="EMBL/GenBank/DDBJ databases">
        <title>Cohnella sp. nov., isolated from soil.</title>
        <authorList>
            <person name="Kim W."/>
        </authorList>
    </citation>
    <scope>NUCLEOTIDE SEQUENCE [LARGE SCALE GENOMIC DNA]</scope>
    <source>
        <strain evidence="6 7">CAU 1483</strain>
    </source>
</reference>
<dbReference type="Pfam" id="PF00440">
    <property type="entry name" value="TetR_N"/>
    <property type="match status" value="1"/>
</dbReference>
<evidence type="ECO:0000256" key="2">
    <source>
        <dbReference type="ARBA" id="ARBA00023125"/>
    </source>
</evidence>
<gene>
    <name evidence="6" type="ORF">E5161_08015</name>
</gene>
<dbReference type="InterPro" id="IPR009057">
    <property type="entry name" value="Homeodomain-like_sf"/>
</dbReference>
<dbReference type="Proteomes" id="UP000309673">
    <property type="component" value="Unassembled WGS sequence"/>
</dbReference>
<evidence type="ECO:0000259" key="5">
    <source>
        <dbReference type="PROSITE" id="PS50977"/>
    </source>
</evidence>
<evidence type="ECO:0000313" key="6">
    <source>
        <dbReference type="EMBL" id="TJY42945.1"/>
    </source>
</evidence>